<reference evidence="1" key="1">
    <citation type="submission" date="2021-01" db="EMBL/GenBank/DDBJ databases">
        <title>Description of Breznakiella homolactica.</title>
        <authorList>
            <person name="Song Y."/>
            <person name="Brune A."/>
        </authorList>
    </citation>
    <scope>NUCLEOTIDE SEQUENCE</scope>
    <source>
        <strain evidence="1">RmG30</strain>
    </source>
</reference>
<accession>A0A7T7XP39</accession>
<evidence type="ECO:0008006" key="3">
    <source>
        <dbReference type="Google" id="ProtNLM"/>
    </source>
</evidence>
<proteinExistence type="predicted"/>
<dbReference type="AlphaFoldDB" id="A0A7T7XP39"/>
<dbReference type="RefSeq" id="WP_215627233.1">
    <property type="nucleotide sequence ID" value="NZ_CP067089.2"/>
</dbReference>
<dbReference type="KEGG" id="bhc:JFL75_03180"/>
<evidence type="ECO:0000313" key="2">
    <source>
        <dbReference type="Proteomes" id="UP000595917"/>
    </source>
</evidence>
<dbReference type="Proteomes" id="UP000595917">
    <property type="component" value="Chromosome"/>
</dbReference>
<sequence>MFSETFFDDLVAECVYIIGNDVPAAYADGAGGEYSRSIGNNYQNPADIIITLAVNDSKVESCYISFCFSDFDEARNYYKQIQSYLEKEHWIFIKLIDKYKRQDGELFFNNEIYLGIFGPIPYSVSQTMISMGLSNSIYINGFYE</sequence>
<gene>
    <name evidence="1" type="ORF">JFL75_03180</name>
</gene>
<dbReference type="EMBL" id="CP067089">
    <property type="protein sequence ID" value="QQO09929.1"/>
    <property type="molecule type" value="Genomic_DNA"/>
</dbReference>
<organism evidence="1 2">
    <name type="scientific">Breznakiella homolactica</name>
    <dbReference type="NCBI Taxonomy" id="2798577"/>
    <lineage>
        <taxon>Bacteria</taxon>
        <taxon>Pseudomonadati</taxon>
        <taxon>Spirochaetota</taxon>
        <taxon>Spirochaetia</taxon>
        <taxon>Spirochaetales</taxon>
        <taxon>Breznakiellaceae</taxon>
        <taxon>Breznakiella</taxon>
    </lineage>
</organism>
<keyword evidence="2" id="KW-1185">Reference proteome</keyword>
<evidence type="ECO:0000313" key="1">
    <source>
        <dbReference type="EMBL" id="QQO09929.1"/>
    </source>
</evidence>
<name>A0A7T7XP39_9SPIR</name>
<protein>
    <recommendedName>
        <fullName evidence="3">DUF4279 domain-containing protein</fullName>
    </recommendedName>
</protein>